<dbReference type="PIRSF" id="PIRSF000446">
    <property type="entry name" value="Mct"/>
    <property type="match status" value="1"/>
</dbReference>
<name>A0A1I0E6C3_9FIRM</name>
<dbReference type="OrthoDB" id="9805460at2"/>
<dbReference type="InterPro" id="IPR014043">
    <property type="entry name" value="Acyl_transferase_dom"/>
</dbReference>
<evidence type="ECO:0000259" key="6">
    <source>
        <dbReference type="SMART" id="SM00827"/>
    </source>
</evidence>
<dbReference type="GeneID" id="78288134"/>
<dbReference type="InterPro" id="IPR016035">
    <property type="entry name" value="Acyl_Trfase/lysoPLipase"/>
</dbReference>
<dbReference type="FunFam" id="3.30.70.250:FF:000001">
    <property type="entry name" value="Malonyl CoA-acyl carrier protein transacylase"/>
    <property type="match status" value="1"/>
</dbReference>
<dbReference type="SUPFAM" id="SSF55048">
    <property type="entry name" value="Probable ACP-binding domain of malonyl-CoA ACP transacylase"/>
    <property type="match status" value="1"/>
</dbReference>
<dbReference type="PANTHER" id="PTHR42681">
    <property type="entry name" value="MALONYL-COA-ACYL CARRIER PROTEIN TRANSACYLASE, MITOCHONDRIAL"/>
    <property type="match status" value="1"/>
</dbReference>
<keyword evidence="2 4" id="KW-0012">Acyltransferase</keyword>
<dbReference type="InterPro" id="IPR016036">
    <property type="entry name" value="Malonyl_transacylase_ACP-bd"/>
</dbReference>
<evidence type="ECO:0000256" key="1">
    <source>
        <dbReference type="ARBA" id="ARBA00022679"/>
    </source>
</evidence>
<dbReference type="NCBIfam" id="TIGR00128">
    <property type="entry name" value="fabD"/>
    <property type="match status" value="1"/>
</dbReference>
<evidence type="ECO:0000256" key="3">
    <source>
        <dbReference type="ARBA" id="ARBA00048462"/>
    </source>
</evidence>
<dbReference type="Pfam" id="PF00698">
    <property type="entry name" value="Acyl_transf_1"/>
    <property type="match status" value="1"/>
</dbReference>
<dbReference type="GO" id="GO:0004314">
    <property type="term" value="F:[acyl-carrier-protein] S-malonyltransferase activity"/>
    <property type="evidence" value="ECO:0007669"/>
    <property type="project" value="UniProtKB-EC"/>
</dbReference>
<comment type="similarity">
    <text evidence="4">Belongs to the fabD family.</text>
</comment>
<dbReference type="InterPro" id="IPR001227">
    <property type="entry name" value="Ac_transferase_dom_sf"/>
</dbReference>
<dbReference type="Gene3D" id="3.40.366.10">
    <property type="entry name" value="Malonyl-Coenzyme A Acyl Carrier Protein, domain 2"/>
    <property type="match status" value="1"/>
</dbReference>
<dbReference type="Proteomes" id="UP000198558">
    <property type="component" value="Unassembled WGS sequence"/>
</dbReference>
<evidence type="ECO:0000313" key="8">
    <source>
        <dbReference type="Proteomes" id="UP000198558"/>
    </source>
</evidence>
<reference evidence="8" key="1">
    <citation type="submission" date="2016-10" db="EMBL/GenBank/DDBJ databases">
        <authorList>
            <person name="Varghese N."/>
            <person name="Submissions S."/>
        </authorList>
    </citation>
    <scope>NUCLEOTIDE SEQUENCE [LARGE SCALE GENOMIC DNA]</scope>
    <source>
        <strain evidence="8">DSM 1551</strain>
    </source>
</reference>
<dbReference type="RefSeq" id="WP_092353337.1">
    <property type="nucleotide sequence ID" value="NZ_FOIN01000009.1"/>
</dbReference>
<dbReference type="GO" id="GO:0006633">
    <property type="term" value="P:fatty acid biosynthetic process"/>
    <property type="evidence" value="ECO:0007669"/>
    <property type="project" value="TreeGrafter"/>
</dbReference>
<keyword evidence="1 4" id="KW-0808">Transferase</keyword>
<keyword evidence="8" id="KW-1185">Reference proteome</keyword>
<sequence>MGKIGFVYAGQGSQVVGMGKSFYDNYQVARDVFDNIDLDIDIKKLCFEGPLEELSKTSNTQPCMVAVAVVATKLLKENGVVPDYVAGLSLGEYSALNASGVLDDQMAINLVRFRGQAMERAAVGIESKMIAIIGLDRELLNEAVDEASNLGVVSIANYNCPGQLVIGGEANAVNKASELALEKGARRAIPLNTSGPFHTSLLVPASLELKEKFASVEFKEMKIPVVFNSSAKELEADESVAKMLEKQVMSSVYFEDSVRYMIANGVDTIIEIGPGKVLSGFIRKIDKTIKTYQVEDQASLEKTLAGLKGE</sequence>
<comment type="catalytic activity">
    <reaction evidence="3 4">
        <text>holo-[ACP] + malonyl-CoA = malonyl-[ACP] + CoA</text>
        <dbReference type="Rhea" id="RHEA:41792"/>
        <dbReference type="Rhea" id="RHEA-COMP:9623"/>
        <dbReference type="Rhea" id="RHEA-COMP:9685"/>
        <dbReference type="ChEBI" id="CHEBI:57287"/>
        <dbReference type="ChEBI" id="CHEBI:57384"/>
        <dbReference type="ChEBI" id="CHEBI:64479"/>
        <dbReference type="ChEBI" id="CHEBI:78449"/>
        <dbReference type="EC" id="2.3.1.39"/>
    </reaction>
</comment>
<feature type="active site" evidence="5">
    <location>
        <position position="198"/>
    </location>
</feature>
<evidence type="ECO:0000256" key="5">
    <source>
        <dbReference type="PIRSR" id="PIRSR000446-1"/>
    </source>
</evidence>
<evidence type="ECO:0000256" key="4">
    <source>
        <dbReference type="PIRNR" id="PIRNR000446"/>
    </source>
</evidence>
<dbReference type="InterPro" id="IPR024925">
    <property type="entry name" value="Malonyl_CoA-ACP_transAc"/>
</dbReference>
<dbReference type="GO" id="GO:0005829">
    <property type="term" value="C:cytosol"/>
    <property type="evidence" value="ECO:0007669"/>
    <property type="project" value="TreeGrafter"/>
</dbReference>
<organism evidence="7 8">
    <name type="scientific">Thomasclavelia cocleata</name>
    <dbReference type="NCBI Taxonomy" id="69824"/>
    <lineage>
        <taxon>Bacteria</taxon>
        <taxon>Bacillati</taxon>
        <taxon>Bacillota</taxon>
        <taxon>Erysipelotrichia</taxon>
        <taxon>Erysipelotrichales</taxon>
        <taxon>Coprobacillaceae</taxon>
        <taxon>Thomasclavelia</taxon>
    </lineage>
</organism>
<dbReference type="InterPro" id="IPR004410">
    <property type="entry name" value="Malonyl_CoA-ACP_transAc_FabD"/>
</dbReference>
<dbReference type="PANTHER" id="PTHR42681:SF1">
    <property type="entry name" value="MALONYL-COA-ACYL CARRIER PROTEIN TRANSACYLASE, MITOCHONDRIAL"/>
    <property type="match status" value="1"/>
</dbReference>
<dbReference type="SMART" id="SM00827">
    <property type="entry name" value="PKS_AT"/>
    <property type="match status" value="1"/>
</dbReference>
<dbReference type="SUPFAM" id="SSF52151">
    <property type="entry name" value="FabD/lysophospholipase-like"/>
    <property type="match status" value="1"/>
</dbReference>
<protein>
    <recommendedName>
        <fullName evidence="4">Malonyl CoA-acyl carrier protein transacylase</fullName>
        <ecNumber evidence="4">2.3.1.39</ecNumber>
    </recommendedName>
</protein>
<proteinExistence type="inferred from homology"/>
<dbReference type="AlphaFoldDB" id="A0A1I0E6C3"/>
<dbReference type="EC" id="2.3.1.39" evidence="4"/>
<dbReference type="InterPro" id="IPR050858">
    <property type="entry name" value="Mal-CoA-ACP_Trans/PKS_FabD"/>
</dbReference>
<evidence type="ECO:0000256" key="2">
    <source>
        <dbReference type="ARBA" id="ARBA00023315"/>
    </source>
</evidence>
<feature type="domain" description="Malonyl-CoA:ACP transacylase (MAT)" evidence="6">
    <location>
        <begin position="7"/>
        <end position="309"/>
    </location>
</feature>
<dbReference type="Gene3D" id="3.30.70.250">
    <property type="entry name" value="Malonyl-CoA ACP transacylase, ACP-binding"/>
    <property type="match status" value="1"/>
</dbReference>
<feature type="active site" evidence="5">
    <location>
        <position position="89"/>
    </location>
</feature>
<gene>
    <name evidence="7" type="ORF">SAMN04489758_10948</name>
</gene>
<dbReference type="EMBL" id="FOIN01000009">
    <property type="protein sequence ID" value="SET39792.1"/>
    <property type="molecule type" value="Genomic_DNA"/>
</dbReference>
<accession>A0A1I0E6C3</accession>
<evidence type="ECO:0000313" key="7">
    <source>
        <dbReference type="EMBL" id="SET39792.1"/>
    </source>
</evidence>